<proteinExistence type="predicted"/>
<evidence type="ECO:0000259" key="7">
    <source>
        <dbReference type="PROSITE" id="PS51722"/>
    </source>
</evidence>
<dbReference type="Gene3D" id="2.40.30.10">
    <property type="entry name" value="Translation factors"/>
    <property type="match status" value="2"/>
</dbReference>
<dbReference type="RefSeq" id="WP_313833103.1">
    <property type="nucleotide sequence ID" value="NZ_JAQOUE010000001.1"/>
</dbReference>
<dbReference type="Proteomes" id="UP001250932">
    <property type="component" value="Unassembled WGS sequence"/>
</dbReference>
<gene>
    <name evidence="8" type="ORF">PPG34_09905</name>
</gene>
<dbReference type="SUPFAM" id="SSF52540">
    <property type="entry name" value="P-loop containing nucleoside triphosphate hydrolases"/>
    <property type="match status" value="2"/>
</dbReference>
<dbReference type="InterPro" id="IPR000795">
    <property type="entry name" value="T_Tr_GTP-bd_dom"/>
</dbReference>
<dbReference type="PROSITE" id="PS00301">
    <property type="entry name" value="G_TR_1"/>
    <property type="match status" value="1"/>
</dbReference>
<reference evidence="8 9" key="1">
    <citation type="journal article" date="2023" name="ISME J.">
        <title>Cultivation and genomic characterization of novel and ubiquitous marine nitrite-oxidizing bacteria from the Nitrospirales.</title>
        <authorList>
            <person name="Mueller A.J."/>
            <person name="Daebeler A."/>
            <person name="Herbold C.W."/>
            <person name="Kirkegaard R.H."/>
            <person name="Daims H."/>
        </authorList>
    </citation>
    <scope>NUCLEOTIDE SEQUENCE [LARGE SCALE GENOMIC DNA]</scope>
    <source>
        <strain evidence="8 9">EB</strain>
    </source>
</reference>
<dbReference type="InterPro" id="IPR054696">
    <property type="entry name" value="GTP-eEF1A_C"/>
</dbReference>
<dbReference type="PROSITE" id="PS51722">
    <property type="entry name" value="G_TR_2"/>
    <property type="match status" value="1"/>
</dbReference>
<dbReference type="InterPro" id="IPR027417">
    <property type="entry name" value="P-loop_NTPase"/>
</dbReference>
<dbReference type="InterPro" id="IPR059117">
    <property type="entry name" value="APS_kinase_dom"/>
</dbReference>
<dbReference type="PANTHER" id="PTHR23115">
    <property type="entry name" value="TRANSLATION FACTOR"/>
    <property type="match status" value="1"/>
</dbReference>
<dbReference type="InterPro" id="IPR009001">
    <property type="entry name" value="Transl_elong_EF1A/Init_IF2_C"/>
</dbReference>
<protein>
    <recommendedName>
        <fullName evidence="1">sulfate adenylyltransferase</fullName>
        <ecNumber evidence="1">2.7.7.4</ecNumber>
    </recommendedName>
</protein>
<keyword evidence="4" id="KW-0547">Nucleotide-binding</keyword>
<evidence type="ECO:0000256" key="5">
    <source>
        <dbReference type="ARBA" id="ARBA00022840"/>
    </source>
</evidence>
<feature type="domain" description="Tr-type G" evidence="7">
    <location>
        <begin position="15"/>
        <end position="227"/>
    </location>
</feature>
<keyword evidence="5" id="KW-0067">ATP-binding</keyword>
<organism evidence="8 9">
    <name type="scientific">Candidatus Nitronereus thalassa</name>
    <dbReference type="NCBI Taxonomy" id="3020898"/>
    <lineage>
        <taxon>Bacteria</taxon>
        <taxon>Pseudomonadati</taxon>
        <taxon>Nitrospirota</taxon>
        <taxon>Nitrospiria</taxon>
        <taxon>Nitrospirales</taxon>
        <taxon>Nitrospiraceae</taxon>
        <taxon>Candidatus Nitronereus</taxon>
    </lineage>
</organism>
<sequence length="619" mass="68670">MATCNPETQSAPDIRDRMNIVIVGHVDHGKSTLLGRLYADTGTLPEGKVEKIQAICKQQGKEFEYAFLFDAFLEEQQQGITIDTARTFFQWAGRQYIIIDAPGHKEFLKNMVSGAARAEAALLLIDALEGVRDQSKRHGLLLSMLGVKQVTVVVNKMDLVGYRQDTFDSIEKEYRDFLGQLNVTPQFVIPASAKLGDNIATPSAHMSWFTGPTVLDSLAEFSSETAKTEKPLRFPLQDVYKFDARRILAGRITSGRLKVGDRLICSPSNKTAVVQSIEAFNIEPPPAQAVAGQSIGITLDEQIFVERGEVVSHETSLPLVSTTFRANLFWLGRRPLEMNKQYLVRLGTQEVECQVSSIHRIVDANDLSLADQEQKTSVQRNEVADISIRAKSPLAFDLYTQFETTGRFVLIDNYDVAGGGIITEMVQDREGTLRVEAQKRDFAWVQGDVTLADRAKHYGHRAALVLLVGPNATGKTFLSKKLESLLVAEGRHAYMLDPENLRRGLDADLHKEEALEFVRRYGEVARLLVDTGLVVISTTNSFHLPADQAIEAIRTLVHPTPILTAYMSKDAQEPLIEADLSFTGPEDFTTSAHEILEALKRKGILAEALGNQPAFQFSI</sequence>
<evidence type="ECO:0000256" key="2">
    <source>
        <dbReference type="ARBA" id="ARBA00022679"/>
    </source>
</evidence>
<dbReference type="InterPro" id="IPR009000">
    <property type="entry name" value="Transl_B-barrel_sf"/>
</dbReference>
<dbReference type="InterPro" id="IPR011779">
    <property type="entry name" value="SO4_adenylTrfase_lsu"/>
</dbReference>
<dbReference type="InterPro" id="IPR044139">
    <property type="entry name" value="CysN_NoDQ_III"/>
</dbReference>
<dbReference type="CDD" id="cd04095">
    <property type="entry name" value="CysN_NoDQ_III"/>
    <property type="match status" value="1"/>
</dbReference>
<dbReference type="EMBL" id="JAQOUE010000001">
    <property type="protein sequence ID" value="MDT7042665.1"/>
    <property type="molecule type" value="Genomic_DNA"/>
</dbReference>
<dbReference type="EC" id="2.7.7.4" evidence="1"/>
<evidence type="ECO:0000256" key="6">
    <source>
        <dbReference type="ARBA" id="ARBA00023134"/>
    </source>
</evidence>
<dbReference type="InterPro" id="IPR031157">
    <property type="entry name" value="G_TR_CS"/>
</dbReference>
<evidence type="ECO:0000256" key="4">
    <source>
        <dbReference type="ARBA" id="ARBA00022741"/>
    </source>
</evidence>
<dbReference type="SUPFAM" id="SSF50465">
    <property type="entry name" value="EF-Tu/eEF-1alpha/eIF2-gamma C-terminal domain"/>
    <property type="match status" value="1"/>
</dbReference>
<keyword evidence="9" id="KW-1185">Reference proteome</keyword>
<dbReference type="Pfam" id="PF22594">
    <property type="entry name" value="GTP-eEF1A_C"/>
    <property type="match status" value="1"/>
</dbReference>
<dbReference type="Pfam" id="PF00009">
    <property type="entry name" value="GTP_EFTU"/>
    <property type="match status" value="1"/>
</dbReference>
<evidence type="ECO:0000256" key="3">
    <source>
        <dbReference type="ARBA" id="ARBA00022695"/>
    </source>
</evidence>
<evidence type="ECO:0000313" key="8">
    <source>
        <dbReference type="EMBL" id="MDT7042665.1"/>
    </source>
</evidence>
<keyword evidence="6" id="KW-0342">GTP-binding</keyword>
<dbReference type="SUPFAM" id="SSF50447">
    <property type="entry name" value="Translation proteins"/>
    <property type="match status" value="1"/>
</dbReference>
<dbReference type="Gene3D" id="3.40.50.300">
    <property type="entry name" value="P-loop containing nucleotide triphosphate hydrolases"/>
    <property type="match status" value="2"/>
</dbReference>
<evidence type="ECO:0000256" key="1">
    <source>
        <dbReference type="ARBA" id="ARBA00012391"/>
    </source>
</evidence>
<name>A0ABU3K8E3_9BACT</name>
<evidence type="ECO:0000313" key="9">
    <source>
        <dbReference type="Proteomes" id="UP001250932"/>
    </source>
</evidence>
<dbReference type="InterPro" id="IPR050100">
    <property type="entry name" value="TRAFAC_GTPase_members"/>
</dbReference>
<dbReference type="PRINTS" id="PR00315">
    <property type="entry name" value="ELONGATNFCT"/>
</dbReference>
<keyword evidence="3" id="KW-0548">Nucleotidyltransferase</keyword>
<accession>A0ABU3K8E3</accession>
<comment type="caution">
    <text evidence="8">The sequence shown here is derived from an EMBL/GenBank/DDBJ whole genome shotgun (WGS) entry which is preliminary data.</text>
</comment>
<dbReference type="NCBIfam" id="TIGR02034">
    <property type="entry name" value="CysN"/>
    <property type="match status" value="1"/>
</dbReference>
<dbReference type="Pfam" id="PF01583">
    <property type="entry name" value="APS_kinase"/>
    <property type="match status" value="1"/>
</dbReference>
<keyword evidence="2" id="KW-0808">Transferase</keyword>